<sequence>MENQGQGRVRFTTRLTQSEVEQQIILVPVVVLSAFFVLEEGQLFFMDVKDSLAIQWTFVGTFHANDDDGEGKGPGESSRLRSKDRSGCLEWTYGESSMCNLHEKGATPQNKN</sequence>
<evidence type="ECO:0000313" key="3">
    <source>
        <dbReference type="Proteomes" id="UP001396334"/>
    </source>
</evidence>
<keyword evidence="3" id="KW-1185">Reference proteome</keyword>
<organism evidence="2 3">
    <name type="scientific">Hibiscus sabdariffa</name>
    <name type="common">roselle</name>
    <dbReference type="NCBI Taxonomy" id="183260"/>
    <lineage>
        <taxon>Eukaryota</taxon>
        <taxon>Viridiplantae</taxon>
        <taxon>Streptophyta</taxon>
        <taxon>Embryophyta</taxon>
        <taxon>Tracheophyta</taxon>
        <taxon>Spermatophyta</taxon>
        <taxon>Magnoliopsida</taxon>
        <taxon>eudicotyledons</taxon>
        <taxon>Gunneridae</taxon>
        <taxon>Pentapetalae</taxon>
        <taxon>rosids</taxon>
        <taxon>malvids</taxon>
        <taxon>Malvales</taxon>
        <taxon>Malvaceae</taxon>
        <taxon>Malvoideae</taxon>
        <taxon>Hibiscus</taxon>
    </lineage>
</organism>
<accession>A0ABR2RRR2</accession>
<proteinExistence type="predicted"/>
<dbReference type="EMBL" id="JBBPBN010000021">
    <property type="protein sequence ID" value="KAK9015701.1"/>
    <property type="molecule type" value="Genomic_DNA"/>
</dbReference>
<comment type="caution">
    <text evidence="2">The sequence shown here is derived from an EMBL/GenBank/DDBJ whole genome shotgun (WGS) entry which is preliminary data.</text>
</comment>
<name>A0ABR2RRR2_9ROSI</name>
<protein>
    <submittedName>
        <fullName evidence="2">Uncharacterized protein</fullName>
    </submittedName>
</protein>
<dbReference type="Proteomes" id="UP001396334">
    <property type="component" value="Unassembled WGS sequence"/>
</dbReference>
<gene>
    <name evidence="2" type="ORF">V6N11_006795</name>
</gene>
<evidence type="ECO:0000313" key="2">
    <source>
        <dbReference type="EMBL" id="KAK9015701.1"/>
    </source>
</evidence>
<reference evidence="2 3" key="1">
    <citation type="journal article" date="2024" name="G3 (Bethesda)">
        <title>Genome assembly of Hibiscus sabdariffa L. provides insights into metabolisms of medicinal natural products.</title>
        <authorList>
            <person name="Kim T."/>
        </authorList>
    </citation>
    <scope>NUCLEOTIDE SEQUENCE [LARGE SCALE GENOMIC DNA]</scope>
    <source>
        <strain evidence="2">TK-2024</strain>
        <tissue evidence="2">Old leaves</tissue>
    </source>
</reference>
<feature type="region of interest" description="Disordered" evidence="1">
    <location>
        <begin position="65"/>
        <end position="84"/>
    </location>
</feature>
<evidence type="ECO:0000256" key="1">
    <source>
        <dbReference type="SAM" id="MobiDB-lite"/>
    </source>
</evidence>